<feature type="transmembrane region" description="Helical" evidence="1">
    <location>
        <begin position="79"/>
        <end position="102"/>
    </location>
</feature>
<dbReference type="OrthoDB" id="3245306at2759"/>
<name>A0A0C2X0R3_AMAMK</name>
<protein>
    <submittedName>
        <fullName evidence="3">Uncharacterized protein</fullName>
    </submittedName>
</protein>
<feature type="signal peptide" evidence="2">
    <location>
        <begin position="1"/>
        <end position="20"/>
    </location>
</feature>
<reference evidence="3 4" key="1">
    <citation type="submission" date="2014-04" db="EMBL/GenBank/DDBJ databases">
        <title>Evolutionary Origins and Diversification of the Mycorrhizal Mutualists.</title>
        <authorList>
            <consortium name="DOE Joint Genome Institute"/>
            <consortium name="Mycorrhizal Genomics Consortium"/>
            <person name="Kohler A."/>
            <person name="Kuo A."/>
            <person name="Nagy L.G."/>
            <person name="Floudas D."/>
            <person name="Copeland A."/>
            <person name="Barry K.W."/>
            <person name="Cichocki N."/>
            <person name="Veneault-Fourrey C."/>
            <person name="LaButti K."/>
            <person name="Lindquist E.A."/>
            <person name="Lipzen A."/>
            <person name="Lundell T."/>
            <person name="Morin E."/>
            <person name="Murat C."/>
            <person name="Riley R."/>
            <person name="Ohm R."/>
            <person name="Sun H."/>
            <person name="Tunlid A."/>
            <person name="Henrissat B."/>
            <person name="Grigoriev I.V."/>
            <person name="Hibbett D.S."/>
            <person name="Martin F."/>
        </authorList>
    </citation>
    <scope>NUCLEOTIDE SEQUENCE [LARGE SCALE GENOMIC DNA]</scope>
    <source>
        <strain evidence="3 4">Koide BX008</strain>
    </source>
</reference>
<keyword evidence="4" id="KW-1185">Reference proteome</keyword>
<evidence type="ECO:0000256" key="1">
    <source>
        <dbReference type="SAM" id="Phobius"/>
    </source>
</evidence>
<proteinExistence type="predicted"/>
<dbReference type="HOGENOM" id="CLU_1434101_0_0_1"/>
<evidence type="ECO:0000313" key="3">
    <source>
        <dbReference type="EMBL" id="KIL62278.1"/>
    </source>
</evidence>
<organism evidence="3 4">
    <name type="scientific">Amanita muscaria (strain Koide BX008)</name>
    <dbReference type="NCBI Taxonomy" id="946122"/>
    <lineage>
        <taxon>Eukaryota</taxon>
        <taxon>Fungi</taxon>
        <taxon>Dikarya</taxon>
        <taxon>Basidiomycota</taxon>
        <taxon>Agaricomycotina</taxon>
        <taxon>Agaricomycetes</taxon>
        <taxon>Agaricomycetidae</taxon>
        <taxon>Agaricales</taxon>
        <taxon>Pluteineae</taxon>
        <taxon>Amanitaceae</taxon>
        <taxon>Amanita</taxon>
    </lineage>
</organism>
<evidence type="ECO:0000313" key="4">
    <source>
        <dbReference type="Proteomes" id="UP000054549"/>
    </source>
</evidence>
<keyword evidence="1" id="KW-0472">Membrane</keyword>
<keyword evidence="1" id="KW-0812">Transmembrane</keyword>
<dbReference type="EMBL" id="KN818273">
    <property type="protein sequence ID" value="KIL62278.1"/>
    <property type="molecule type" value="Genomic_DNA"/>
</dbReference>
<feature type="chain" id="PRO_5002170511" evidence="2">
    <location>
        <begin position="21"/>
        <end position="189"/>
    </location>
</feature>
<evidence type="ECO:0000256" key="2">
    <source>
        <dbReference type="SAM" id="SignalP"/>
    </source>
</evidence>
<accession>A0A0C2X0R3</accession>
<keyword evidence="1" id="KW-1133">Transmembrane helix</keyword>
<dbReference type="Proteomes" id="UP000054549">
    <property type="component" value="Unassembled WGS sequence"/>
</dbReference>
<dbReference type="InParanoid" id="A0A0C2X0R3"/>
<sequence>MIHRLLPFVAPLLCHAVVRSLGPSFCDRAKQEAYEVRNFRYRLLSMLVTEGRALDLLDQFDGNSISQLYRSGLDSVTRIAGFMGVISKVCSMMLSLLVIFTIKLTSLPVHRDHYHFSFVCAISDQNFGSPLASASLSSSLIDAHSYYLNLFPYCCAYQTAATARPYTFLNHTVLVETSSCAARVDLRKM</sequence>
<dbReference type="AlphaFoldDB" id="A0A0C2X0R3"/>
<gene>
    <name evidence="3" type="ORF">M378DRAFT_800307</name>
</gene>
<keyword evidence="2" id="KW-0732">Signal</keyword>